<keyword evidence="1 3" id="KW-0378">Hydrolase</keyword>
<reference evidence="3 4" key="1">
    <citation type="submission" date="2020-08" db="EMBL/GenBank/DDBJ databases">
        <title>Genomic Encyclopedia of Type Strains, Phase III (KMG-III): the genomes of soil and plant-associated and newly described type strains.</title>
        <authorList>
            <person name="Whitman W."/>
        </authorList>
    </citation>
    <scope>NUCLEOTIDE SEQUENCE [LARGE SCALE GENOMIC DNA]</scope>
    <source>
        <strain evidence="3 4">SFB5A</strain>
    </source>
</reference>
<protein>
    <submittedName>
        <fullName evidence="3">Cytosine/adenosine deaminase-related metal-dependent hydrolase</fullName>
    </submittedName>
</protein>
<proteinExistence type="predicted"/>
<dbReference type="Gene3D" id="3.20.20.140">
    <property type="entry name" value="Metal-dependent hydrolases"/>
    <property type="match status" value="1"/>
</dbReference>
<dbReference type="InterPro" id="IPR050287">
    <property type="entry name" value="MTA/SAH_deaminase"/>
</dbReference>
<evidence type="ECO:0000313" key="3">
    <source>
        <dbReference type="EMBL" id="MBB4986546.1"/>
    </source>
</evidence>
<accession>A0A7W7U8C7</accession>
<dbReference type="PANTHER" id="PTHR43794">
    <property type="entry name" value="AMINOHYDROLASE SSNA-RELATED"/>
    <property type="match status" value="1"/>
</dbReference>
<feature type="domain" description="Amidohydrolase-related" evidence="2">
    <location>
        <begin position="104"/>
        <end position="436"/>
    </location>
</feature>
<dbReference type="Pfam" id="PF01979">
    <property type="entry name" value="Amidohydro_1"/>
    <property type="match status" value="1"/>
</dbReference>
<dbReference type="AlphaFoldDB" id="A0A7W7U8C7"/>
<dbReference type="PANTHER" id="PTHR43794:SF11">
    <property type="entry name" value="AMIDOHYDROLASE-RELATED DOMAIN-CONTAINING PROTEIN"/>
    <property type="match status" value="1"/>
</dbReference>
<dbReference type="RefSeq" id="WP_184932842.1">
    <property type="nucleotide sequence ID" value="NZ_JACHJY010000013.1"/>
</dbReference>
<dbReference type="EMBL" id="JACHJY010000013">
    <property type="protein sequence ID" value="MBB4986546.1"/>
    <property type="molecule type" value="Genomic_DNA"/>
</dbReference>
<dbReference type="Gene3D" id="2.30.40.10">
    <property type="entry name" value="Urease, subunit C, domain 1"/>
    <property type="match status" value="1"/>
</dbReference>
<dbReference type="InterPro" id="IPR006680">
    <property type="entry name" value="Amidohydro-rel"/>
</dbReference>
<dbReference type="SUPFAM" id="SSF51338">
    <property type="entry name" value="Composite domain of metallo-dependent hydrolases"/>
    <property type="match status" value="2"/>
</dbReference>
<comment type="caution">
    <text evidence="3">The sequence shown here is derived from an EMBL/GenBank/DDBJ whole genome shotgun (WGS) entry which is preliminary data.</text>
</comment>
<dbReference type="InterPro" id="IPR032466">
    <property type="entry name" value="Metal_Hydrolase"/>
</dbReference>
<dbReference type="NCBIfam" id="NF004801">
    <property type="entry name" value="PRK06151.1"/>
    <property type="match status" value="1"/>
</dbReference>
<dbReference type="SUPFAM" id="SSF51556">
    <property type="entry name" value="Metallo-dependent hydrolases"/>
    <property type="match status" value="1"/>
</dbReference>
<dbReference type="Proteomes" id="UP000582643">
    <property type="component" value="Unassembled WGS sequence"/>
</dbReference>
<keyword evidence="4" id="KW-1185">Reference proteome</keyword>
<evidence type="ECO:0000256" key="1">
    <source>
        <dbReference type="ARBA" id="ARBA00022801"/>
    </source>
</evidence>
<evidence type="ECO:0000259" key="2">
    <source>
        <dbReference type="Pfam" id="PF01979"/>
    </source>
</evidence>
<evidence type="ECO:0000313" key="4">
    <source>
        <dbReference type="Proteomes" id="UP000582643"/>
    </source>
</evidence>
<dbReference type="GO" id="GO:0016810">
    <property type="term" value="F:hydrolase activity, acting on carbon-nitrogen (but not peptide) bonds"/>
    <property type="evidence" value="ECO:0007669"/>
    <property type="project" value="InterPro"/>
</dbReference>
<gene>
    <name evidence="3" type="ORF">GGE06_007514</name>
</gene>
<sequence>MRTLVTASHVIGYDPRADDHVLIRDGQVVYEGTRIVHVGRGYDPADCDEVIDVGQALVGPGFVDLDALADIDHALLDTWHADGRGLEWSQEYALSGPTAVFDAEERAFIRSYALTQLIRNGITTAMPIAAETHSDWAETYEDMAAVADSAARFGLRMYLGPSYRAGVPVVTPDGTRALHWRPELGDAGLADAVRFVRDFDGAHDGLIRGALLPCRIETLTPELMRDTARAADELDCPVRLHCLQGTGELRRLAELHGTTPLALLKETGLLGPRLLVPHAIYIGGHSEVDTPYAGELDDLATIAGIVHCPHTMLRYGAALEDFDRYRAAGVNIAMGTDSFPPDMIRNMDYGTNLSKLTTGRLEAGSAADYYRAATLGGARALGRDDLGRLAPGALADLLVVRLDAPRTGPVDDPVRTLLMNTSGADVDTVVVNGRTVLRNGTIPGIDEEAWRARAQELFTRMKTAYADRDYRRRTTQDLFPASFPSAFPEQLPGPSSR</sequence>
<name>A0A7W7U8C7_9ACTN</name>
<dbReference type="InterPro" id="IPR011059">
    <property type="entry name" value="Metal-dep_hydrolase_composite"/>
</dbReference>
<organism evidence="3 4">
    <name type="scientific">Streptomyces nymphaeiformis</name>
    <dbReference type="NCBI Taxonomy" id="2663842"/>
    <lineage>
        <taxon>Bacteria</taxon>
        <taxon>Bacillati</taxon>
        <taxon>Actinomycetota</taxon>
        <taxon>Actinomycetes</taxon>
        <taxon>Kitasatosporales</taxon>
        <taxon>Streptomycetaceae</taxon>
        <taxon>Streptomyces</taxon>
    </lineage>
</organism>